<dbReference type="Proteomes" id="UP001177003">
    <property type="component" value="Chromosome 9"/>
</dbReference>
<proteinExistence type="predicted"/>
<evidence type="ECO:0000256" key="4">
    <source>
        <dbReference type="PROSITE-ProRule" id="PRU00325"/>
    </source>
</evidence>
<keyword evidence="3" id="KW-0862">Zinc</keyword>
<dbReference type="PANTHER" id="PTHR47718:SF12">
    <property type="entry name" value="PROTEIN FAR1-RELATED SEQUENCE"/>
    <property type="match status" value="1"/>
</dbReference>
<evidence type="ECO:0000256" key="3">
    <source>
        <dbReference type="ARBA" id="ARBA00022833"/>
    </source>
</evidence>
<keyword evidence="8" id="KW-1185">Reference proteome</keyword>
<keyword evidence="2 4" id="KW-0863">Zinc-finger</keyword>
<feature type="domain" description="SWIM-type" evidence="6">
    <location>
        <begin position="414"/>
        <end position="452"/>
    </location>
</feature>
<organism evidence="7 8">
    <name type="scientific">Lactuca saligna</name>
    <name type="common">Willowleaf lettuce</name>
    <dbReference type="NCBI Taxonomy" id="75948"/>
    <lineage>
        <taxon>Eukaryota</taxon>
        <taxon>Viridiplantae</taxon>
        <taxon>Streptophyta</taxon>
        <taxon>Embryophyta</taxon>
        <taxon>Tracheophyta</taxon>
        <taxon>Spermatophyta</taxon>
        <taxon>Magnoliopsida</taxon>
        <taxon>eudicotyledons</taxon>
        <taxon>Gunneridae</taxon>
        <taxon>Pentapetalae</taxon>
        <taxon>asterids</taxon>
        <taxon>campanulids</taxon>
        <taxon>Asterales</taxon>
        <taxon>Asteraceae</taxon>
        <taxon>Cichorioideae</taxon>
        <taxon>Cichorieae</taxon>
        <taxon>Lactucinae</taxon>
        <taxon>Lactuca</taxon>
    </lineage>
</organism>
<dbReference type="InterPro" id="IPR018289">
    <property type="entry name" value="MULE_transposase_dom"/>
</dbReference>
<evidence type="ECO:0000313" key="8">
    <source>
        <dbReference type="Proteomes" id="UP001177003"/>
    </source>
</evidence>
<accession>A0AA36A3B4</accession>
<keyword evidence="1" id="KW-0479">Metal-binding</keyword>
<dbReference type="InterPro" id="IPR006564">
    <property type="entry name" value="Znf_PMZ"/>
</dbReference>
<name>A0AA36A3B4_LACSI</name>
<feature type="compositionally biased region" description="Polar residues" evidence="5">
    <location>
        <begin position="68"/>
        <end position="77"/>
    </location>
</feature>
<dbReference type="PROSITE" id="PS50966">
    <property type="entry name" value="ZF_SWIM"/>
    <property type="match status" value="1"/>
</dbReference>
<evidence type="ECO:0000313" key="7">
    <source>
        <dbReference type="EMBL" id="CAI9302702.1"/>
    </source>
</evidence>
<reference evidence="7" key="1">
    <citation type="submission" date="2023-04" db="EMBL/GenBank/DDBJ databases">
        <authorList>
            <person name="Vijverberg K."/>
            <person name="Xiong W."/>
            <person name="Schranz E."/>
        </authorList>
    </citation>
    <scope>NUCLEOTIDE SEQUENCE</scope>
</reference>
<dbReference type="InterPro" id="IPR004330">
    <property type="entry name" value="FAR1_DNA_bnd_dom"/>
</dbReference>
<dbReference type="PANTHER" id="PTHR47718">
    <property type="entry name" value="OS01G0519700 PROTEIN"/>
    <property type="match status" value="1"/>
</dbReference>
<dbReference type="EMBL" id="OX465085">
    <property type="protein sequence ID" value="CAI9302702.1"/>
    <property type="molecule type" value="Genomic_DNA"/>
</dbReference>
<sequence>MKNVVCGDFYGDECYFNSMLDIGDEDEDNSTKESEGGYEDTSDENESDNESGQSLDDCDGTKSDENESVNNSILYSPGGSNQLWKPSVTKELIPDDQVTFKSLTHAINMYRKYAEHAGFDVRLNTTTRFRHEKSIIKIKYVVCNRAGKIPDRSLDTMDTNNGGRKHRNSNFIVTNCKSLIKFERVSIGTNEFQIREFQELHNHPLYTIEERRHSKKARKLNYADKEFIICAATTNVGATKAHKLRATLKGNKDAQLILNKMNERKTYYPDYSFEYKCVDSVLNAMFWADETDKVFYKEFGVVISFDTTFRSNKYGMVFVPFTTIDNHKRFVTVGASLLSNEKIESYCLLLEAFLKARGKESTLVLTDQDLAILQAVEAVSPNAKHRLCLWHITKKLEAKIVMITHLEKRRQVKTKCKVELKLLEKDVKCICELFKQMGILCRHVFAVLKNNHIEEIPEQYIMRRWRRDIISSHLLVSKNGLAELEDETFKLLIEAYSNLEYCLERLQNDKDKLEEFMRTTRTMRKVFKQDSDNTIALDESDEAVFRLFGVIIPEQIEVNVPPMMHNKGSGTKKRMVSAAERAVASSKSGSRKCTGCNLYVNHNWRTCKVRIAREKSN</sequence>
<dbReference type="Pfam" id="PF10551">
    <property type="entry name" value="MULE"/>
    <property type="match status" value="1"/>
</dbReference>
<evidence type="ECO:0000256" key="1">
    <source>
        <dbReference type="ARBA" id="ARBA00022723"/>
    </source>
</evidence>
<protein>
    <recommendedName>
        <fullName evidence="6">SWIM-type domain-containing protein</fullName>
    </recommendedName>
</protein>
<dbReference type="GO" id="GO:0008270">
    <property type="term" value="F:zinc ion binding"/>
    <property type="evidence" value="ECO:0007669"/>
    <property type="project" value="UniProtKB-KW"/>
</dbReference>
<feature type="region of interest" description="Disordered" evidence="5">
    <location>
        <begin position="21"/>
        <end position="77"/>
    </location>
</feature>
<dbReference type="SMART" id="SM00575">
    <property type="entry name" value="ZnF_PMZ"/>
    <property type="match status" value="1"/>
</dbReference>
<evidence type="ECO:0000256" key="2">
    <source>
        <dbReference type="ARBA" id="ARBA00022771"/>
    </source>
</evidence>
<evidence type="ECO:0000256" key="5">
    <source>
        <dbReference type="SAM" id="MobiDB-lite"/>
    </source>
</evidence>
<dbReference type="InterPro" id="IPR007527">
    <property type="entry name" value="Znf_SWIM"/>
</dbReference>
<evidence type="ECO:0000259" key="6">
    <source>
        <dbReference type="PROSITE" id="PS50966"/>
    </source>
</evidence>
<dbReference type="Pfam" id="PF03101">
    <property type="entry name" value="FAR1"/>
    <property type="match status" value="1"/>
</dbReference>
<dbReference type="AlphaFoldDB" id="A0AA36A3B4"/>
<gene>
    <name evidence="7" type="ORF">LSALG_LOCUS41179</name>
</gene>
<feature type="compositionally biased region" description="Acidic residues" evidence="5">
    <location>
        <begin position="36"/>
        <end position="49"/>
    </location>
</feature>